<gene>
    <name evidence="2" type="ORF">MQC88_11740</name>
</gene>
<organism evidence="2 3">
    <name type="scientific">Cognatiluteimonas sedimenti</name>
    <dbReference type="NCBI Taxonomy" id="2927791"/>
    <lineage>
        <taxon>Bacteria</taxon>
        <taxon>Pseudomonadati</taxon>
        <taxon>Pseudomonadota</taxon>
        <taxon>Gammaproteobacteria</taxon>
        <taxon>Lysobacterales</taxon>
        <taxon>Lysobacteraceae</taxon>
        <taxon>Cognatiluteimonas</taxon>
    </lineage>
</organism>
<name>A0ABT0A6K6_9GAMM</name>
<sequence>MKTSMKVSSILGSGLLGLLLATPAGVATAETAQASFGAHARVLVANQPGLSATLPLPVPGHLLQDDARGRHYVFEGALDNARAFYRQRMDVLGYELVAETGAGATAVDMHFRRGNDELTLVTLRAAIGSAPTRVDLRAMRR</sequence>
<keyword evidence="1" id="KW-0732">Signal</keyword>
<proteinExistence type="predicted"/>
<protein>
    <submittedName>
        <fullName evidence="2">Uncharacterized protein</fullName>
    </submittedName>
</protein>
<comment type="caution">
    <text evidence="2">The sequence shown here is derived from an EMBL/GenBank/DDBJ whole genome shotgun (WGS) entry which is preliminary data.</text>
</comment>
<accession>A0ABT0A6K6</accession>
<reference evidence="2 3" key="1">
    <citation type="submission" date="2022-03" db="EMBL/GenBank/DDBJ databases">
        <title>Luteimonas soily sp. nov., a novel bacterium isolated from the soil.</title>
        <authorList>
            <person name="Zhang X."/>
        </authorList>
    </citation>
    <scope>NUCLEOTIDE SEQUENCE [LARGE SCALE GENOMIC DNA]</scope>
    <source>
        <strain evidence="2 3">50</strain>
    </source>
</reference>
<evidence type="ECO:0000313" key="3">
    <source>
        <dbReference type="Proteomes" id="UP001165423"/>
    </source>
</evidence>
<feature type="chain" id="PRO_5045561937" evidence="1">
    <location>
        <begin position="30"/>
        <end position="141"/>
    </location>
</feature>
<evidence type="ECO:0000256" key="1">
    <source>
        <dbReference type="SAM" id="SignalP"/>
    </source>
</evidence>
<evidence type="ECO:0000313" key="2">
    <source>
        <dbReference type="EMBL" id="MCJ0826615.1"/>
    </source>
</evidence>
<feature type="signal peptide" evidence="1">
    <location>
        <begin position="1"/>
        <end position="29"/>
    </location>
</feature>
<dbReference type="EMBL" id="JALGCL010000004">
    <property type="protein sequence ID" value="MCJ0826615.1"/>
    <property type="molecule type" value="Genomic_DNA"/>
</dbReference>
<dbReference type="Proteomes" id="UP001165423">
    <property type="component" value="Unassembled WGS sequence"/>
</dbReference>
<keyword evidence="3" id="KW-1185">Reference proteome</keyword>
<dbReference type="RefSeq" id="WP_243322273.1">
    <property type="nucleotide sequence ID" value="NZ_JALGCL010000004.1"/>
</dbReference>